<evidence type="ECO:0000256" key="2">
    <source>
        <dbReference type="SAM" id="Phobius"/>
    </source>
</evidence>
<dbReference type="PROSITE" id="PS51841">
    <property type="entry name" value="LTD"/>
    <property type="match status" value="1"/>
</dbReference>
<accession>A0A1M6ET73</accession>
<evidence type="ECO:0000313" key="4">
    <source>
        <dbReference type="EMBL" id="SHI88550.1"/>
    </source>
</evidence>
<keyword evidence="2" id="KW-0472">Membrane</keyword>
<evidence type="ECO:0000259" key="3">
    <source>
        <dbReference type="PROSITE" id="PS51841"/>
    </source>
</evidence>
<feature type="domain" description="LTD" evidence="3">
    <location>
        <begin position="316"/>
        <end position="470"/>
    </location>
</feature>
<dbReference type="InterPro" id="IPR001322">
    <property type="entry name" value="Lamin_tail_dom"/>
</dbReference>
<keyword evidence="1" id="KW-0732">Signal</keyword>
<dbReference type="EMBL" id="FQYY01000005">
    <property type="protein sequence ID" value="SHI88550.1"/>
    <property type="molecule type" value="Genomic_DNA"/>
</dbReference>
<protein>
    <submittedName>
        <fullName evidence="4">Por secretion system C-terminal sorting domain-containing protein</fullName>
    </submittedName>
</protein>
<dbReference type="STRING" id="579105.SAMN04488096_105241"/>
<organism evidence="4 5">
    <name type="scientific">Mesonia phycicola</name>
    <dbReference type="NCBI Taxonomy" id="579105"/>
    <lineage>
        <taxon>Bacteria</taxon>
        <taxon>Pseudomonadati</taxon>
        <taxon>Bacteroidota</taxon>
        <taxon>Flavobacteriia</taxon>
        <taxon>Flavobacteriales</taxon>
        <taxon>Flavobacteriaceae</taxon>
        <taxon>Mesonia</taxon>
    </lineage>
</organism>
<dbReference type="Proteomes" id="UP000184225">
    <property type="component" value="Unassembled WGS sequence"/>
</dbReference>
<dbReference type="Pfam" id="PF18962">
    <property type="entry name" value="Por_Secre_tail"/>
    <property type="match status" value="1"/>
</dbReference>
<dbReference type="NCBIfam" id="TIGR04183">
    <property type="entry name" value="Por_Secre_tail"/>
    <property type="match status" value="1"/>
</dbReference>
<dbReference type="AlphaFoldDB" id="A0A1M6ET73"/>
<evidence type="ECO:0000313" key="5">
    <source>
        <dbReference type="Proteomes" id="UP000184225"/>
    </source>
</evidence>
<feature type="transmembrane region" description="Helical" evidence="2">
    <location>
        <begin position="12"/>
        <end position="29"/>
    </location>
</feature>
<proteinExistence type="predicted"/>
<gene>
    <name evidence="4" type="ORF">SAMN04488096_105241</name>
</gene>
<keyword evidence="2" id="KW-0812">Transmembrane</keyword>
<dbReference type="InterPro" id="IPR026444">
    <property type="entry name" value="Secre_tail"/>
</dbReference>
<dbReference type="Pfam" id="PF00932">
    <property type="entry name" value="LTD"/>
    <property type="match status" value="1"/>
</dbReference>
<reference evidence="4 5" key="1">
    <citation type="submission" date="2016-11" db="EMBL/GenBank/DDBJ databases">
        <authorList>
            <person name="Jaros S."/>
            <person name="Januszkiewicz K."/>
            <person name="Wedrychowicz H."/>
        </authorList>
    </citation>
    <scope>NUCLEOTIDE SEQUENCE [LARGE SCALE GENOMIC DNA]</scope>
    <source>
        <strain evidence="4 5">DSM 21425</strain>
    </source>
</reference>
<keyword evidence="5" id="KW-1185">Reference proteome</keyword>
<evidence type="ECO:0000256" key="1">
    <source>
        <dbReference type="ARBA" id="ARBA00022729"/>
    </source>
</evidence>
<name>A0A1M6ET73_9FLAO</name>
<keyword evidence="2" id="KW-1133">Transmembrane helix</keyword>
<sequence length="1075" mass="115746">MGTKLLEFKIQYVICYILFFLGICSKMNSQVQIYSYDFENYLVGDYTTSIPEFNANNGDYFILTDEASISGDFTNVQGSYFFAAQDIDGQGASANQTLTFNNINVAGYTSLEFRVYLAEDDNGANENWDDPDYVHFSYDVDNSGSFTDILNIEATGGTNTAPAIDTNFDGFGNGTAITDAFTQYSISIPQTGVDLDLKVTFNLNSGDEDIAIDNIEVYGTPSVSPFIYNVTQTPMVGNVTSSDVVSVSADAIDSADGIAGVILKWGLVSGALTSSINMSLSSGNTYVADTSIPAQVGGSTVYYQIQATNGNVVPSTVSSAEFSYSVTDPLSLIISEVADPGDISNAKFLEIYNNGTLPIDFSTETIYVERYANGSTSPQSLQLTGTLNAGDYYVIAGNATDFSTAYGFSADLVSGAISGNGNDVYALYMNGDENTGVLLDIYGEIGVDGTGEAWEYEDSRAVRNSLTYSPSTVWIASEWTITAANANDMTPGRGEPTIYTYNSGWLPTTPIGNALPTDYVVIENGEVSLTADLEIFNLEVESAGILNVENVLKVNGNIVNNGELIFISNASTTGQLDEFYGSISGSSDITVQRYIPGGIRAFRFLTSAVTTSTSINDNWQEGVNNVGTNFATDNLNPNPAYGIHITGSTTGANGFDATVSGNPSLFGFNNTTQTWFDVANTNVNTFVAGEPYRVLVRGDRGINVTYNSAPATVTTLRAKGDLAYGSQSTSLSTVQDYFNLIGNPYQAIVDMTLVLARSVNLNINQYYVWDANLGTRGAYATVDLSTGVPVPSGSLANQYLQPGQAVFVSTLLGVASSITFEESDKATSESLVNVFRSSNTDSSLNIELQAQSAFLNNGSVADGVRVKFVANASNSIEANDASKLGNLDETLSIVNGNNYLSIETRDLPQTGEIIPLSIFQYREDSYVFKINLDNLGNVDAYLIDAYLGTQTLLDSTQENVINFNVDETISASVDERRFSIMFVESTLADNNFIENDFLLYPNPSTNGNFTIRLAKLETNKLTVNIFDVLGKQVYASPFLVTNNSVELNNVNLNSGVYLVQLEYNGKITTQKLIVE</sequence>